<dbReference type="Gene3D" id="2.60.40.1930">
    <property type="match status" value="5"/>
</dbReference>
<gene>
    <name evidence="6" type="primary">C5</name>
</gene>
<dbReference type="PROSITE" id="PS01178">
    <property type="entry name" value="ANAPHYLATOXIN_2"/>
    <property type="match status" value="1"/>
</dbReference>
<evidence type="ECO:0000259" key="4">
    <source>
        <dbReference type="PROSITE" id="PS01178"/>
    </source>
</evidence>
<dbReference type="PANTHER" id="PTHR11412:SF83">
    <property type="entry name" value="COMPLEMENT C5"/>
    <property type="match status" value="1"/>
</dbReference>
<comment type="subcellular location">
    <subcellularLocation>
        <location evidence="1">Secreted</location>
    </subcellularLocation>
</comment>
<dbReference type="InterPro" id="IPR009048">
    <property type="entry name" value="A-macroglobulin_rcpt-bd"/>
</dbReference>
<dbReference type="SUPFAM" id="SSF49410">
    <property type="entry name" value="Alpha-macroglobulin receptor domain"/>
    <property type="match status" value="1"/>
</dbReference>
<dbReference type="Gene3D" id="6.20.50.160">
    <property type="match status" value="1"/>
</dbReference>
<dbReference type="SMART" id="SM01359">
    <property type="entry name" value="A2M_N_2"/>
    <property type="match status" value="1"/>
</dbReference>
<dbReference type="Pfam" id="PF17789">
    <property type="entry name" value="MG4"/>
    <property type="match status" value="1"/>
</dbReference>
<reference evidence="6" key="3">
    <citation type="submission" date="2025-09" db="UniProtKB">
        <authorList>
            <consortium name="Ensembl"/>
        </authorList>
    </citation>
    <scope>IDENTIFICATION</scope>
</reference>
<dbReference type="Gene3D" id="2.40.50.120">
    <property type="match status" value="1"/>
</dbReference>
<keyword evidence="2" id="KW-0964">Secreted</keyword>
<dbReference type="Pfam" id="PF07703">
    <property type="entry name" value="A2M_BRD"/>
    <property type="match status" value="1"/>
</dbReference>
<dbReference type="SUPFAM" id="SSF48239">
    <property type="entry name" value="Terpenoid cyclases/Protein prenyltransferases"/>
    <property type="match status" value="1"/>
</dbReference>
<reference evidence="6" key="2">
    <citation type="submission" date="2025-08" db="UniProtKB">
        <authorList>
            <consortium name="Ensembl"/>
        </authorList>
    </citation>
    <scope>IDENTIFICATION</scope>
</reference>
<keyword evidence="3" id="KW-1015">Disulfide bond</keyword>
<evidence type="ECO:0000256" key="1">
    <source>
        <dbReference type="ARBA" id="ARBA00004613"/>
    </source>
</evidence>
<dbReference type="Pfam" id="PF17790">
    <property type="entry name" value="MG1"/>
    <property type="match status" value="1"/>
</dbReference>
<dbReference type="PROSITE" id="PS50189">
    <property type="entry name" value="NTR"/>
    <property type="match status" value="1"/>
</dbReference>
<dbReference type="InterPro" id="IPR008930">
    <property type="entry name" value="Terpenoid_cyclase/PrenylTrfase"/>
</dbReference>
<evidence type="ECO:0000259" key="5">
    <source>
        <dbReference type="PROSITE" id="PS50189"/>
    </source>
</evidence>
<reference evidence="6 7" key="1">
    <citation type="submission" date="2020-06" db="EMBL/GenBank/DDBJ databases">
        <authorList>
            <consortium name="Wellcome Sanger Institute Data Sharing"/>
        </authorList>
    </citation>
    <scope>NUCLEOTIDE SEQUENCE [LARGE SCALE GENOMIC DNA]</scope>
</reference>
<dbReference type="Gene3D" id="1.50.10.20">
    <property type="match status" value="1"/>
</dbReference>
<dbReference type="Pfam" id="PF01821">
    <property type="entry name" value="ANATO"/>
    <property type="match status" value="1"/>
</dbReference>
<feature type="domain" description="Anaphylatoxin-like" evidence="4">
    <location>
        <begin position="651"/>
        <end position="690"/>
    </location>
</feature>
<dbReference type="Gene3D" id="2.60.40.690">
    <property type="entry name" value="Alpha-macroglobulin, receptor-binding domain"/>
    <property type="match status" value="1"/>
</dbReference>
<evidence type="ECO:0000313" key="6">
    <source>
        <dbReference type="Ensembl" id="ENSDCDP00010060739.1"/>
    </source>
</evidence>
<dbReference type="InterPro" id="IPR018081">
    <property type="entry name" value="Anaphylatoxin_comp_syst"/>
</dbReference>
<evidence type="ECO:0000256" key="3">
    <source>
        <dbReference type="ARBA" id="ARBA00023157"/>
    </source>
</evidence>
<dbReference type="SUPFAM" id="SSF47686">
    <property type="entry name" value="Anaphylotoxins (complement system)"/>
    <property type="match status" value="1"/>
</dbReference>
<sequence length="1626" mass="183163">NLQLILKKQLYGKYAMVYEYLITGPRFLRLDAAETLVVQLFGYQQDSTVNLYLKKSLVSGDTVYAQESVQLTQQNHYQASVTLRIFSKDFPKEESKVILHAVSGDFSTHSTIPVSRDNGFLFVQTDKPLYTPEQSGKAARSGPLLCLFFIFYCLLGVWRIEAAYTDDFSTIASTEFEVKEYVLPSISVHIQPEENYISDTNFEAFKLKISARYVHGAPVTQADVYLRLGYISGTSSVLIQNTLRKHEMTDGAMEVVLNIKQALLSAGEGPKELRDMQGNNLHVVVLIQEKTGGISQEAELATIKFVLSPFTLSLIATPPFIKPALPYTIRVLVKDPLGEPVRSVPVKATAATTNVDGVQDHLSHPDQTTQRDGIAYFTYNIPRSTYKADFSFVTADRRLSAQSQATFKFSTETYNSPNKRYLYIDLPSQQSALQVNDHVSIKVYFSFQDFLPLKSFSYQIISKGKVVKFDTQQRVGDRSTEIINIHITPDMVPSARLLVYYILSGEERAELVADSVWIDVKDKCVNGLKVTIKLQMFNPQDELALMVKTKQNALVALSSVDTALYSLRVKNNNPLSRVLQHIEASDQGCGGGGGKDNADVLQRAGLTFLTNANAMPSNTADTCSASVRPKRSVPQELYEQKAKTFGAFYTCCLEGLYTVPKLETCLVRADRLRKDKKVPHKCVNIFEHCCHHGNKLRQEHKNTFSLSRAEALFALKPMQIRSYFPESWMWEEHLVLDGSGHLSISRRLPDSLTTWEIKAVGMFTDGICVSDPLRVRVTQKVSVDVPVPYALVRGEQLELRGSVYNQEEDGLRYKVTLKASEGLCVFQGTSPGDGSSKVSPNNMGILDKDSVGTVRFFIMALEAGTHTLNFTLQANNFREKLVKTLRVIPEGIRTMVLTGATIDPKGIYGNPKRKVELRNSLPPKVVPKSTVQRLLTVNGELFGEILSIINNPEGLLQLTNLPRGSAEVELVALLPFYYVFQYLETSEKWSVMGPEAATIKEDLRRKMQEGHVSIMSFKNKREYSFSMWKNREASTWLTALVVKTLAEIDKYIPVDRTALTNTINWLTVKCQRSDGSFEESSSYKPVKLMGAGADVTESSVYLTSFVVIGIKNAMNVPGCGLQMFADALNKAESYIAQNVDKLKSMYVRAIAAYALTLMDRNSIPATRLYEELQKEAKVKGNPAVIRFWEEKNADEDPLKPNKASAQTVETTVYVLLTVLLRGDGRYAKPVLAWLTQDQRYGGGFLSTQDTVLTLEALTKYNILVKHANLDMDVHVTYRNNKILGNLKVTENKPIGKSMEVRVHITCFFVYTETFSFHVYILKTVYYKMTEDDGNCHFDISIDILSRNPYSNGMVNLYKPLENEVFTEASHTVLEIHLPTGVKPFQEDLAMMQDGLESLISNYEIKDDRVLLQLDSVPSDESYCVAFRIQELFQTGMAVASWFQVYEYRNPESRCSKLYYPQERKLLRLCAGDQCQCMAAECCNFRSTMDSRITAEMRRQDICQESVKYAFKVQVVSAEMEGDFVTYKAKVKDVFKTGTEDIKIETDIELVKKATCSSTNIVEGKQYLMRGTEIMQERKHRSYSYKFPLDSQAQVDLWPEKTACSGSCSNYLDILEEFSETMLLEGC</sequence>
<protein>
    <recommendedName>
        <fullName evidence="8">Complement component 5</fullName>
    </recommendedName>
</protein>
<dbReference type="InterPro" id="IPR041555">
    <property type="entry name" value="MG3"/>
</dbReference>
<dbReference type="Pfam" id="PF07677">
    <property type="entry name" value="A2M_recep"/>
    <property type="match status" value="1"/>
</dbReference>
<dbReference type="Ensembl" id="ENSDCDT00010071489.1">
    <property type="protein sequence ID" value="ENSDCDP00010060739.1"/>
    <property type="gene ID" value="ENSDCDG00010033600.1"/>
</dbReference>
<name>A0AAY4EU97_9TELE</name>
<dbReference type="Gene3D" id="2.60.40.1940">
    <property type="match status" value="1"/>
</dbReference>
<dbReference type="InterPro" id="IPR011626">
    <property type="entry name" value="Alpha-macroglobulin_TED"/>
</dbReference>
<dbReference type="InterPro" id="IPR011625">
    <property type="entry name" value="A2M_N_BRD"/>
</dbReference>
<dbReference type="GeneTree" id="ENSGT00940000155670"/>
<dbReference type="Pfam" id="PF01759">
    <property type="entry name" value="NTR"/>
    <property type="match status" value="1"/>
</dbReference>
<dbReference type="Gene3D" id="2.60.120.1540">
    <property type="match status" value="1"/>
</dbReference>
<feature type="domain" description="NTR" evidence="5">
    <location>
        <begin position="1482"/>
        <end position="1626"/>
    </location>
</feature>
<dbReference type="InterPro" id="IPR000020">
    <property type="entry name" value="Anaphylatoxin/fibulin"/>
</dbReference>
<evidence type="ECO:0000256" key="2">
    <source>
        <dbReference type="ARBA" id="ARBA00022525"/>
    </source>
</evidence>
<accession>A0AAY4EU97</accession>
<proteinExistence type="predicted"/>
<dbReference type="PANTHER" id="PTHR11412">
    <property type="entry name" value="MACROGLOBULIN / COMPLEMENT"/>
    <property type="match status" value="1"/>
</dbReference>
<dbReference type="Proteomes" id="UP000694580">
    <property type="component" value="Chromosome 11"/>
</dbReference>
<keyword evidence="7" id="KW-1185">Reference proteome</keyword>
<dbReference type="SMART" id="SM01361">
    <property type="entry name" value="A2M_recep"/>
    <property type="match status" value="1"/>
</dbReference>
<dbReference type="Pfam" id="PF00207">
    <property type="entry name" value="A2M"/>
    <property type="match status" value="1"/>
</dbReference>
<dbReference type="Pfam" id="PF07678">
    <property type="entry name" value="TED_complement"/>
    <property type="match status" value="1"/>
</dbReference>
<dbReference type="SMART" id="SM00643">
    <property type="entry name" value="C345C"/>
    <property type="match status" value="1"/>
</dbReference>
<dbReference type="InterPro" id="IPR013783">
    <property type="entry name" value="Ig-like_fold"/>
</dbReference>
<dbReference type="Gene3D" id="1.20.91.20">
    <property type="entry name" value="Anaphylotoxins (complement system)"/>
    <property type="match status" value="1"/>
</dbReference>
<dbReference type="CDD" id="cd02896">
    <property type="entry name" value="complement_C3_C4_C5"/>
    <property type="match status" value="1"/>
</dbReference>
<evidence type="ECO:0000313" key="7">
    <source>
        <dbReference type="Proteomes" id="UP000694580"/>
    </source>
</evidence>
<dbReference type="Pfam" id="PF17791">
    <property type="entry name" value="MG3"/>
    <property type="match status" value="1"/>
</dbReference>
<dbReference type="InterPro" id="IPR036595">
    <property type="entry name" value="A-macroglobulin_rcpt-bd_sf"/>
</dbReference>
<dbReference type="InterPro" id="IPR018933">
    <property type="entry name" value="Netrin_module_non-TIMP"/>
</dbReference>
<organism evidence="6 7">
    <name type="scientific">Denticeps clupeoides</name>
    <name type="common">denticle herring</name>
    <dbReference type="NCBI Taxonomy" id="299321"/>
    <lineage>
        <taxon>Eukaryota</taxon>
        <taxon>Metazoa</taxon>
        <taxon>Chordata</taxon>
        <taxon>Craniata</taxon>
        <taxon>Vertebrata</taxon>
        <taxon>Euteleostomi</taxon>
        <taxon>Actinopterygii</taxon>
        <taxon>Neopterygii</taxon>
        <taxon>Teleostei</taxon>
        <taxon>Clupei</taxon>
        <taxon>Clupeiformes</taxon>
        <taxon>Denticipitoidei</taxon>
        <taxon>Denticipitidae</taxon>
        <taxon>Denticeps</taxon>
    </lineage>
</organism>
<dbReference type="InterPro" id="IPR041425">
    <property type="entry name" value="C3/4/5_MG1"/>
</dbReference>
<dbReference type="GO" id="GO:0005615">
    <property type="term" value="C:extracellular space"/>
    <property type="evidence" value="ECO:0007669"/>
    <property type="project" value="InterPro"/>
</dbReference>
<dbReference type="Gene3D" id="2.20.130.20">
    <property type="match status" value="1"/>
</dbReference>
<dbReference type="Gene3D" id="2.60.40.10">
    <property type="entry name" value="Immunoglobulins"/>
    <property type="match status" value="2"/>
</dbReference>
<dbReference type="InterPro" id="IPR001134">
    <property type="entry name" value="Netrin_domain"/>
</dbReference>
<dbReference type="SUPFAM" id="SSF50242">
    <property type="entry name" value="TIMP-like"/>
    <property type="match status" value="1"/>
</dbReference>
<evidence type="ECO:0008006" key="8">
    <source>
        <dbReference type="Google" id="ProtNLM"/>
    </source>
</evidence>
<dbReference type="InterPro" id="IPR008993">
    <property type="entry name" value="TIMP-like_OB-fold"/>
</dbReference>
<dbReference type="InterPro" id="IPR050473">
    <property type="entry name" value="A2M/Complement_sys"/>
</dbReference>
<dbReference type="InterPro" id="IPR001599">
    <property type="entry name" value="Macroglobln_a2"/>
</dbReference>
<dbReference type="SMART" id="SM01360">
    <property type="entry name" value="A2M"/>
    <property type="match status" value="1"/>
</dbReference>
<dbReference type="InterPro" id="IPR040839">
    <property type="entry name" value="MG4"/>
</dbReference>
<dbReference type="GO" id="GO:0004866">
    <property type="term" value="F:endopeptidase inhibitor activity"/>
    <property type="evidence" value="ECO:0007669"/>
    <property type="project" value="InterPro"/>
</dbReference>